<protein>
    <submittedName>
        <fullName evidence="3">Uncharacterized protein</fullName>
    </submittedName>
</protein>
<evidence type="ECO:0000313" key="3">
    <source>
        <dbReference type="EMBL" id="KAF8702576.1"/>
    </source>
</evidence>
<feature type="signal peptide" evidence="2">
    <location>
        <begin position="1"/>
        <end position="27"/>
    </location>
</feature>
<feature type="compositionally biased region" description="Low complexity" evidence="1">
    <location>
        <begin position="98"/>
        <end position="118"/>
    </location>
</feature>
<evidence type="ECO:0000256" key="1">
    <source>
        <dbReference type="SAM" id="MobiDB-lite"/>
    </source>
</evidence>
<proteinExistence type="predicted"/>
<reference evidence="3" key="1">
    <citation type="submission" date="2020-07" db="EMBL/GenBank/DDBJ databases">
        <title>Genome sequence and genetic diversity analysis of an under-domesticated orphan crop, white fonio (Digitaria exilis).</title>
        <authorList>
            <person name="Bennetzen J.L."/>
            <person name="Chen S."/>
            <person name="Ma X."/>
            <person name="Wang X."/>
            <person name="Yssel A.E.J."/>
            <person name="Chaluvadi S.R."/>
            <person name="Johnson M."/>
            <person name="Gangashetty P."/>
            <person name="Hamidou F."/>
            <person name="Sanogo M.D."/>
            <person name="Zwaenepoel A."/>
            <person name="Wallace J."/>
            <person name="Van De Peer Y."/>
            <person name="Van Deynze A."/>
        </authorList>
    </citation>
    <scope>NUCLEOTIDE SEQUENCE</scope>
    <source>
        <tissue evidence="3">Leaves</tissue>
    </source>
</reference>
<keyword evidence="4" id="KW-1185">Reference proteome</keyword>
<evidence type="ECO:0000256" key="2">
    <source>
        <dbReference type="SAM" id="SignalP"/>
    </source>
</evidence>
<sequence>MASSQAGAMLAAAVVAIAIVMATTAVAVSDGSGPRTYLTSRGAGLGARRGRRGAWRAWARAGATTSGTIHGGHDFNFRGEKATIQARAAPARRTRCSRTPGRAATSAGTASTSTADNTDAPRTHQNTDDRSMKRIKACSSEQKN</sequence>
<gene>
    <name evidence="3" type="ORF">HU200_032960</name>
</gene>
<organism evidence="3 4">
    <name type="scientific">Digitaria exilis</name>
    <dbReference type="NCBI Taxonomy" id="1010633"/>
    <lineage>
        <taxon>Eukaryota</taxon>
        <taxon>Viridiplantae</taxon>
        <taxon>Streptophyta</taxon>
        <taxon>Embryophyta</taxon>
        <taxon>Tracheophyta</taxon>
        <taxon>Spermatophyta</taxon>
        <taxon>Magnoliopsida</taxon>
        <taxon>Liliopsida</taxon>
        <taxon>Poales</taxon>
        <taxon>Poaceae</taxon>
        <taxon>PACMAD clade</taxon>
        <taxon>Panicoideae</taxon>
        <taxon>Panicodae</taxon>
        <taxon>Paniceae</taxon>
        <taxon>Anthephorinae</taxon>
        <taxon>Digitaria</taxon>
    </lineage>
</organism>
<feature type="region of interest" description="Disordered" evidence="1">
    <location>
        <begin position="85"/>
        <end position="144"/>
    </location>
</feature>
<comment type="caution">
    <text evidence="3">The sequence shown here is derived from an EMBL/GenBank/DDBJ whole genome shotgun (WGS) entry which is preliminary data.</text>
</comment>
<evidence type="ECO:0000313" key="4">
    <source>
        <dbReference type="Proteomes" id="UP000636709"/>
    </source>
</evidence>
<feature type="chain" id="PRO_5032702440" evidence="2">
    <location>
        <begin position="28"/>
        <end position="144"/>
    </location>
</feature>
<dbReference type="EMBL" id="JACEFO010001785">
    <property type="protein sequence ID" value="KAF8702576.1"/>
    <property type="molecule type" value="Genomic_DNA"/>
</dbReference>
<accession>A0A835BMR1</accession>
<feature type="compositionally biased region" description="Basic and acidic residues" evidence="1">
    <location>
        <begin position="119"/>
        <end position="132"/>
    </location>
</feature>
<dbReference type="Proteomes" id="UP000636709">
    <property type="component" value="Unassembled WGS sequence"/>
</dbReference>
<keyword evidence="2" id="KW-0732">Signal</keyword>
<dbReference type="AlphaFoldDB" id="A0A835BMR1"/>
<name>A0A835BMR1_9POAL</name>